<keyword evidence="7" id="KW-0675">Receptor</keyword>
<evidence type="ECO:0000313" key="12">
    <source>
        <dbReference type="Proteomes" id="UP001487740"/>
    </source>
</evidence>
<dbReference type="PANTHER" id="PTHR24241">
    <property type="entry name" value="NEUROPEPTIDE RECEPTOR-RELATED G-PROTEIN COUPLED RECEPTOR"/>
    <property type="match status" value="1"/>
</dbReference>
<dbReference type="GO" id="GO:0005886">
    <property type="term" value="C:plasma membrane"/>
    <property type="evidence" value="ECO:0007669"/>
    <property type="project" value="UniProtKB-SubCell"/>
</dbReference>
<feature type="region of interest" description="Disordered" evidence="8">
    <location>
        <begin position="313"/>
        <end position="335"/>
    </location>
</feature>
<feature type="transmembrane region" description="Helical" evidence="9">
    <location>
        <begin position="59"/>
        <end position="80"/>
    </location>
</feature>
<evidence type="ECO:0000256" key="1">
    <source>
        <dbReference type="ARBA" id="ARBA00004651"/>
    </source>
</evidence>
<keyword evidence="12" id="KW-1185">Reference proteome</keyword>
<accession>A0AAW0T795</accession>
<protein>
    <recommendedName>
        <fullName evidence="10">G-protein coupled receptors family 1 profile domain-containing protein</fullName>
    </recommendedName>
</protein>
<evidence type="ECO:0000256" key="2">
    <source>
        <dbReference type="ARBA" id="ARBA00010663"/>
    </source>
</evidence>
<evidence type="ECO:0000256" key="6">
    <source>
        <dbReference type="ARBA" id="ARBA00023136"/>
    </source>
</evidence>
<evidence type="ECO:0000256" key="5">
    <source>
        <dbReference type="ARBA" id="ARBA00022989"/>
    </source>
</evidence>
<feature type="transmembrane region" description="Helical" evidence="9">
    <location>
        <begin position="198"/>
        <end position="221"/>
    </location>
</feature>
<feature type="transmembrane region" description="Helical" evidence="9">
    <location>
        <begin position="103"/>
        <end position="128"/>
    </location>
</feature>
<organism evidence="11 12">
    <name type="scientific">Scylla paramamosain</name>
    <name type="common">Mud crab</name>
    <dbReference type="NCBI Taxonomy" id="85552"/>
    <lineage>
        <taxon>Eukaryota</taxon>
        <taxon>Metazoa</taxon>
        <taxon>Ecdysozoa</taxon>
        <taxon>Arthropoda</taxon>
        <taxon>Crustacea</taxon>
        <taxon>Multicrustacea</taxon>
        <taxon>Malacostraca</taxon>
        <taxon>Eumalacostraca</taxon>
        <taxon>Eucarida</taxon>
        <taxon>Decapoda</taxon>
        <taxon>Pleocyemata</taxon>
        <taxon>Brachyura</taxon>
        <taxon>Eubrachyura</taxon>
        <taxon>Portunoidea</taxon>
        <taxon>Portunidae</taxon>
        <taxon>Portuninae</taxon>
        <taxon>Scylla</taxon>
    </lineage>
</organism>
<keyword evidence="3" id="KW-1003">Cell membrane</keyword>
<proteinExistence type="inferred from homology"/>
<comment type="similarity">
    <text evidence="2">Belongs to the G-protein coupled receptor 1 family.</text>
</comment>
<evidence type="ECO:0000259" key="10">
    <source>
        <dbReference type="PROSITE" id="PS50262"/>
    </source>
</evidence>
<keyword evidence="6 9" id="KW-0472">Membrane</keyword>
<dbReference type="Gene3D" id="1.20.1070.10">
    <property type="entry name" value="Rhodopsin 7-helix transmembrane proteins"/>
    <property type="match status" value="1"/>
</dbReference>
<dbReference type="GO" id="GO:0032870">
    <property type="term" value="P:cellular response to hormone stimulus"/>
    <property type="evidence" value="ECO:0007669"/>
    <property type="project" value="TreeGrafter"/>
</dbReference>
<feature type="compositionally biased region" description="Low complexity" evidence="8">
    <location>
        <begin position="353"/>
        <end position="389"/>
    </location>
</feature>
<dbReference type="PANTHER" id="PTHR24241:SF76">
    <property type="entry name" value="NEUROPEPTIDE SIFAMIDE RECEPTOR"/>
    <property type="match status" value="1"/>
</dbReference>
<evidence type="ECO:0000256" key="9">
    <source>
        <dbReference type="SAM" id="Phobius"/>
    </source>
</evidence>
<dbReference type="PROSITE" id="PS50262">
    <property type="entry name" value="G_PROTEIN_RECEP_F1_2"/>
    <property type="match status" value="1"/>
</dbReference>
<sequence>MNKTQAWVLGLFVCKAMSYLQGVSVSASINTLVAISVDRALAICYPMRCQITSRTCRSIILVIWVFSLTITLPWAIYFTLEPIPKTDLSVCTDRWPDEHSGNLYFVLANLVMCYLLPLTVISICYILIWRKVWRRKLPGERQDVGVAMMMHRSKIKVIKMLLVVVILFALSWLPLYVIFARLKLGVALTDMENNFIHILAPIAQWLGASNSCINPILYAFFNDKFRAGFKAILVSHSCCSPLRLETNCKSFTSVKTPNPCSLESKASSEFSVYSSSSGSAETRRNHSARTVLAATPSEKRRCVATSSLLYHHPSSSPTVTTAATTKRRSTSSTKPRLLYRQCIINNLTNGGATASTTTTAMTTTKPTESTTTTTTTTTTTPSIDAASATQTNGCSTLV</sequence>
<dbReference type="PRINTS" id="PR00237">
    <property type="entry name" value="GPCRRHODOPSN"/>
</dbReference>
<dbReference type="GO" id="GO:0042277">
    <property type="term" value="F:peptide binding"/>
    <property type="evidence" value="ECO:0007669"/>
    <property type="project" value="TreeGrafter"/>
</dbReference>
<feature type="domain" description="G-protein coupled receptors family 1 profile" evidence="10">
    <location>
        <begin position="1"/>
        <end position="218"/>
    </location>
</feature>
<evidence type="ECO:0000256" key="4">
    <source>
        <dbReference type="ARBA" id="ARBA00022692"/>
    </source>
</evidence>
<dbReference type="Pfam" id="PF00001">
    <property type="entry name" value="7tm_1"/>
    <property type="match status" value="1"/>
</dbReference>
<dbReference type="InterPro" id="IPR017452">
    <property type="entry name" value="GPCR_Rhodpsn_7TM"/>
</dbReference>
<gene>
    <name evidence="11" type="ORF">O3P69_011388</name>
</gene>
<dbReference type="SUPFAM" id="SSF81321">
    <property type="entry name" value="Family A G protein-coupled receptor-like"/>
    <property type="match status" value="1"/>
</dbReference>
<reference evidence="11 12" key="1">
    <citation type="submission" date="2023-03" db="EMBL/GenBank/DDBJ databases">
        <title>High-quality genome of Scylla paramamosain provides insights in environmental adaptation.</title>
        <authorList>
            <person name="Zhang L."/>
        </authorList>
    </citation>
    <scope>NUCLEOTIDE SEQUENCE [LARGE SCALE GENOMIC DNA]</scope>
    <source>
        <strain evidence="11">LZ_2023a</strain>
        <tissue evidence="11">Muscle</tissue>
    </source>
</reference>
<comment type="subcellular location">
    <subcellularLocation>
        <location evidence="1">Cell membrane</location>
        <topology evidence="1">Multi-pass membrane protein</topology>
    </subcellularLocation>
</comment>
<feature type="transmembrane region" description="Helical" evidence="9">
    <location>
        <begin position="157"/>
        <end position="178"/>
    </location>
</feature>
<name>A0AAW0T795_SCYPA</name>
<feature type="region of interest" description="Disordered" evidence="8">
    <location>
        <begin position="353"/>
        <end position="398"/>
    </location>
</feature>
<dbReference type="AlphaFoldDB" id="A0AAW0T795"/>
<evidence type="ECO:0000313" key="11">
    <source>
        <dbReference type="EMBL" id="KAK8382806.1"/>
    </source>
</evidence>
<evidence type="ECO:0000256" key="8">
    <source>
        <dbReference type="SAM" id="MobiDB-lite"/>
    </source>
</evidence>
<dbReference type="InterPro" id="IPR000276">
    <property type="entry name" value="GPCR_Rhodpsn"/>
</dbReference>
<keyword evidence="5 9" id="KW-1133">Transmembrane helix</keyword>
<comment type="caution">
    <text evidence="11">The sequence shown here is derived from an EMBL/GenBank/DDBJ whole genome shotgun (WGS) entry which is preliminary data.</text>
</comment>
<dbReference type="GO" id="GO:0004930">
    <property type="term" value="F:G protein-coupled receptor activity"/>
    <property type="evidence" value="ECO:0007669"/>
    <property type="project" value="InterPro"/>
</dbReference>
<dbReference type="EMBL" id="JARAKH010000038">
    <property type="protein sequence ID" value="KAK8382806.1"/>
    <property type="molecule type" value="Genomic_DNA"/>
</dbReference>
<keyword evidence="4 9" id="KW-0812">Transmembrane</keyword>
<evidence type="ECO:0000256" key="7">
    <source>
        <dbReference type="ARBA" id="ARBA00023170"/>
    </source>
</evidence>
<dbReference type="CDD" id="cd14993">
    <property type="entry name" value="7tmA_CCKR-like"/>
    <property type="match status" value="1"/>
</dbReference>
<dbReference type="Proteomes" id="UP001487740">
    <property type="component" value="Unassembled WGS sequence"/>
</dbReference>
<evidence type="ECO:0000256" key="3">
    <source>
        <dbReference type="ARBA" id="ARBA00022475"/>
    </source>
</evidence>